<protein>
    <submittedName>
        <fullName evidence="2">Uncharacterized protein</fullName>
    </submittedName>
</protein>
<reference evidence="2 3" key="1">
    <citation type="submission" date="2019-07" db="EMBL/GenBank/DDBJ databases">
        <title>Caenimonas sedimenti sp. nov., isolated from activated sludge.</title>
        <authorList>
            <person name="Xu J."/>
        </authorList>
    </citation>
    <scope>NUCLEOTIDE SEQUENCE [LARGE SCALE GENOMIC DNA]</scope>
    <source>
        <strain evidence="2 3">HX-9-20</strain>
    </source>
</reference>
<evidence type="ECO:0000313" key="2">
    <source>
        <dbReference type="EMBL" id="TWO70607.1"/>
    </source>
</evidence>
<keyword evidence="1" id="KW-0812">Transmembrane</keyword>
<accession>A0A562ZQD3</accession>
<dbReference type="EMBL" id="VOBQ01000011">
    <property type="protein sequence ID" value="TWO70607.1"/>
    <property type="molecule type" value="Genomic_DNA"/>
</dbReference>
<sequence>MNTLPEPEKGGLPMGKIRAVAILLAIAAVVVSIMREEPQSATSRAPKPPVAADFEGNWRRATNTDLSRTMALARIDDCPDLAYRAHKTSQGQFLVYCSSDGGRRWVSWLVWTGTQKVLGPFAPDPLLPVPL</sequence>
<dbReference type="AlphaFoldDB" id="A0A562ZQD3"/>
<keyword evidence="3" id="KW-1185">Reference proteome</keyword>
<feature type="transmembrane region" description="Helical" evidence="1">
    <location>
        <begin position="17"/>
        <end position="34"/>
    </location>
</feature>
<dbReference type="Proteomes" id="UP000318199">
    <property type="component" value="Unassembled WGS sequence"/>
</dbReference>
<comment type="caution">
    <text evidence="2">The sequence shown here is derived from an EMBL/GenBank/DDBJ whole genome shotgun (WGS) entry which is preliminary data.</text>
</comment>
<proteinExistence type="predicted"/>
<evidence type="ECO:0000256" key="1">
    <source>
        <dbReference type="SAM" id="Phobius"/>
    </source>
</evidence>
<gene>
    <name evidence="2" type="ORF">FN976_13680</name>
</gene>
<evidence type="ECO:0000313" key="3">
    <source>
        <dbReference type="Proteomes" id="UP000318199"/>
    </source>
</evidence>
<name>A0A562ZQD3_9BURK</name>
<organism evidence="2 3">
    <name type="scientific">Caenimonas sedimenti</name>
    <dbReference type="NCBI Taxonomy" id="2596921"/>
    <lineage>
        <taxon>Bacteria</taxon>
        <taxon>Pseudomonadati</taxon>
        <taxon>Pseudomonadota</taxon>
        <taxon>Betaproteobacteria</taxon>
        <taxon>Burkholderiales</taxon>
        <taxon>Comamonadaceae</taxon>
        <taxon>Caenimonas</taxon>
    </lineage>
</organism>
<keyword evidence="1" id="KW-0472">Membrane</keyword>
<keyword evidence="1" id="KW-1133">Transmembrane helix</keyword>
<dbReference type="RefSeq" id="WP_186510885.1">
    <property type="nucleotide sequence ID" value="NZ_VOBQ01000011.1"/>
</dbReference>